<feature type="region of interest" description="Disordered" evidence="2">
    <location>
        <begin position="1"/>
        <end position="22"/>
    </location>
</feature>
<proteinExistence type="predicted"/>
<evidence type="ECO:0000313" key="3">
    <source>
        <dbReference type="EMBL" id="KAG5441153.1"/>
    </source>
</evidence>
<keyword evidence="1" id="KW-0175">Coiled coil</keyword>
<reference evidence="3 4" key="2">
    <citation type="journal article" date="2021" name="Genomics">
        <title>High-quality reference genome for Clonorchis sinensis.</title>
        <authorList>
            <person name="Young N.D."/>
            <person name="Stroehlein A.J."/>
            <person name="Kinkar L."/>
            <person name="Wang T."/>
            <person name="Sohn W.M."/>
            <person name="Chang B.C.H."/>
            <person name="Kaur P."/>
            <person name="Weisz D."/>
            <person name="Dudchenko O."/>
            <person name="Aiden E.L."/>
            <person name="Korhonen P.K."/>
            <person name="Gasser R.B."/>
        </authorList>
    </citation>
    <scope>NUCLEOTIDE SEQUENCE [LARGE SCALE GENOMIC DNA]</scope>
    <source>
        <strain evidence="3">Cs-k2</strain>
    </source>
</reference>
<evidence type="ECO:0000256" key="2">
    <source>
        <dbReference type="SAM" id="MobiDB-lite"/>
    </source>
</evidence>
<accession>A0A8T1LV96</accession>
<protein>
    <recommendedName>
        <fullName evidence="5">PH domain-containing protein</fullName>
    </recommendedName>
</protein>
<evidence type="ECO:0000256" key="1">
    <source>
        <dbReference type="SAM" id="Coils"/>
    </source>
</evidence>
<evidence type="ECO:0000313" key="4">
    <source>
        <dbReference type="Proteomes" id="UP000286415"/>
    </source>
</evidence>
<feature type="region of interest" description="Disordered" evidence="2">
    <location>
        <begin position="508"/>
        <end position="532"/>
    </location>
</feature>
<keyword evidence="4" id="KW-1185">Reference proteome</keyword>
<comment type="caution">
    <text evidence="3">The sequence shown here is derived from an EMBL/GenBank/DDBJ whole genome shotgun (WGS) entry which is preliminary data.</text>
</comment>
<dbReference type="Proteomes" id="UP000286415">
    <property type="component" value="Unassembled WGS sequence"/>
</dbReference>
<reference evidence="3 4" key="1">
    <citation type="journal article" date="2018" name="Biotechnol. Adv.">
        <title>Improved genomic resources and new bioinformatic workflow for the carcinogenic parasite Clonorchis sinensis: Biotechnological implications.</title>
        <authorList>
            <person name="Wang D."/>
            <person name="Korhonen P.K."/>
            <person name="Gasser R.B."/>
            <person name="Young N.D."/>
        </authorList>
    </citation>
    <scope>NUCLEOTIDE SEQUENCE [LARGE SCALE GENOMIC DNA]</scope>
    <source>
        <strain evidence="3">Cs-k2</strain>
    </source>
</reference>
<dbReference type="EMBL" id="NIRI02000077">
    <property type="protein sequence ID" value="KAG5441153.1"/>
    <property type="molecule type" value="Genomic_DNA"/>
</dbReference>
<dbReference type="AlphaFoldDB" id="A0A8T1LV96"/>
<gene>
    <name evidence="3" type="ORF">CSKR_102751</name>
</gene>
<sequence length="895" mass="100576">MHQDIWCDGSSAPGGPSERTWPVSLDQTKRFESTEYLARLKATESSNFTPTETQSGLSLEGLQYATRLPQFRSANDRRKLDHDVRYVELDDTATEPLSENNASMPNVLFPAKGLLNESPARSMEELTRRKRKLDHLQCCLKRYEIERAEAGQAVKRIEERLNELKLRTADLLGYSNSQPTGRNTLFQMTPANRRVSGNLSGTKTNWMYVEAENLFHPSVSAAPTTTTHTTGLFNTFKSIDQNPYGERPPMDWNIPFSEYVGQQTPVTRKRLQEIRQHHAVLLEHLERQRNRLASADATVANLAQTLIQLSIGRPLKGSKIRPHGLREEDPNKRLIKPIPKKRNSFDELDLPFAPFPEYISDVSSARFRGSSGHSTRANTISANAKQSPLASWGIGATAVHLATQPLVRDSRSADYIVLYETDSKTEEPPTCAKPSAFRALPFRFGLSTSPPVNTSMCSHPAIPANVPLEVPPPLPPKPLRLFRQPSAKTEAPQTLEDEEVSKFMVPTGNQPSASMQVTSNPMKSSTSKRPPPPPYYVNLFGSESKTGHPDKCVEYGEQMNRPVPASALNFGASLGNVTEVDRWTKQAASSGTQHAQPSSIRRFVPPSKVCSINLMEHLEQAGYPLGQLCLDNDIVSNTGTAKGNQQSICFNALFNRWFRIGSHRFLRDKHRARSLDEQTPKFSYNVDPNRLAMESDFRVRLTRTRCGGHIWIGNSAQQQKPVHPRPRAWHSLRSNLETENSISQNLGRCSPAVGRKRQNQQNWRQRWLACDFDYRILAVYDEQNEAKQRDCIPFASMKAIHCGMDLDHSPPRTTSPTVPNWDGGEKTESTPFEPLHRVSTGSETQAVAKVPDLYEQCIFQVECPTKLYTMRTSSMALRNLWITVLELAKEYGGPR</sequence>
<feature type="coiled-coil region" evidence="1">
    <location>
        <begin position="140"/>
        <end position="167"/>
    </location>
</feature>
<feature type="region of interest" description="Disordered" evidence="2">
    <location>
        <begin position="806"/>
        <end position="833"/>
    </location>
</feature>
<dbReference type="OrthoDB" id="6239805at2759"/>
<dbReference type="InterPro" id="IPR011993">
    <property type="entry name" value="PH-like_dom_sf"/>
</dbReference>
<organism evidence="3 4">
    <name type="scientific">Clonorchis sinensis</name>
    <name type="common">Chinese liver fluke</name>
    <dbReference type="NCBI Taxonomy" id="79923"/>
    <lineage>
        <taxon>Eukaryota</taxon>
        <taxon>Metazoa</taxon>
        <taxon>Spiralia</taxon>
        <taxon>Lophotrochozoa</taxon>
        <taxon>Platyhelminthes</taxon>
        <taxon>Trematoda</taxon>
        <taxon>Digenea</taxon>
        <taxon>Opisthorchiida</taxon>
        <taxon>Opisthorchiata</taxon>
        <taxon>Opisthorchiidae</taxon>
        <taxon>Clonorchis</taxon>
    </lineage>
</organism>
<feature type="compositionally biased region" description="Polar residues" evidence="2">
    <location>
        <begin position="508"/>
        <end position="528"/>
    </location>
</feature>
<dbReference type="SUPFAM" id="SSF50729">
    <property type="entry name" value="PH domain-like"/>
    <property type="match status" value="1"/>
</dbReference>
<dbReference type="Gene3D" id="2.30.29.30">
    <property type="entry name" value="Pleckstrin-homology domain (PH domain)/Phosphotyrosine-binding domain (PTB)"/>
    <property type="match status" value="1"/>
</dbReference>
<evidence type="ECO:0008006" key="5">
    <source>
        <dbReference type="Google" id="ProtNLM"/>
    </source>
</evidence>
<name>A0A8T1LV96_CLOSI</name>